<name>B1WUZ4_CROS5</name>
<proteinExistence type="predicted"/>
<dbReference type="STRING" id="43989.cce_2843"/>
<evidence type="ECO:0000256" key="1">
    <source>
        <dbReference type="SAM" id="Phobius"/>
    </source>
</evidence>
<dbReference type="Proteomes" id="UP000001203">
    <property type="component" value="Chromosome circular"/>
</dbReference>
<dbReference type="KEGG" id="cyt:cce_2843"/>
<keyword evidence="3" id="KW-1185">Reference proteome</keyword>
<dbReference type="AlphaFoldDB" id="B1WUZ4"/>
<keyword evidence="1" id="KW-1133">Transmembrane helix</keyword>
<reference evidence="2 3" key="1">
    <citation type="journal article" date="2008" name="Proc. Natl. Acad. Sci. U.S.A.">
        <title>The genome of Cyanothece 51142, a unicellular diazotrophic cyanobacterium important in the marine nitrogen cycle.</title>
        <authorList>
            <person name="Welsh E.A."/>
            <person name="Liberton M."/>
            <person name="Stoeckel J."/>
            <person name="Loh T."/>
            <person name="Elvitigala T."/>
            <person name="Wang C."/>
            <person name="Wollam A."/>
            <person name="Fulton R.S."/>
            <person name="Clifton S.W."/>
            <person name="Jacobs J.M."/>
            <person name="Aurora R."/>
            <person name="Ghosh B.K."/>
            <person name="Sherman L.A."/>
            <person name="Smith R.D."/>
            <person name="Wilson R.K."/>
            <person name="Pakrasi H.B."/>
        </authorList>
    </citation>
    <scope>NUCLEOTIDE SEQUENCE [LARGE SCALE GENOMIC DNA]</scope>
    <source>
        <strain evidence="3">ATCC 51142 / BH68</strain>
    </source>
</reference>
<evidence type="ECO:0000313" key="2">
    <source>
        <dbReference type="EMBL" id="ACB52191.1"/>
    </source>
</evidence>
<dbReference type="HOGENOM" id="CLU_179149_0_0_3"/>
<keyword evidence="1" id="KW-0812">Transmembrane</keyword>
<dbReference type="eggNOG" id="ENOG5032Y02">
    <property type="taxonomic scope" value="Bacteria"/>
</dbReference>
<protein>
    <submittedName>
        <fullName evidence="2">Uncharacterized protein</fullName>
    </submittedName>
</protein>
<accession>B1WUZ4</accession>
<keyword evidence="1" id="KW-0472">Membrane</keyword>
<gene>
    <name evidence="2" type="ordered locus">cce_2843</name>
</gene>
<dbReference type="EMBL" id="CP000806">
    <property type="protein sequence ID" value="ACB52191.1"/>
    <property type="molecule type" value="Genomic_DNA"/>
</dbReference>
<organism evidence="2 3">
    <name type="scientific">Crocosphaera subtropica (strain ATCC 51142 / BH68)</name>
    <name type="common">Cyanothece sp. (strain ATCC 51142)</name>
    <dbReference type="NCBI Taxonomy" id="43989"/>
    <lineage>
        <taxon>Bacteria</taxon>
        <taxon>Bacillati</taxon>
        <taxon>Cyanobacteriota</taxon>
        <taxon>Cyanophyceae</taxon>
        <taxon>Oscillatoriophycideae</taxon>
        <taxon>Chroococcales</taxon>
        <taxon>Aphanothecaceae</taxon>
        <taxon>Crocosphaera</taxon>
        <taxon>Crocosphaera subtropica</taxon>
    </lineage>
</organism>
<sequence length="102" mass="11542">MTHISSLRFTNLLINSIILEINLIIFNIIIKPMKSSIINITYEIELQPGEKLTLPSSLVDKIGAGNWVITIQPKSMEMDTIRSHSAFLNGYSPEDEGLYDDY</sequence>
<evidence type="ECO:0000313" key="3">
    <source>
        <dbReference type="Proteomes" id="UP000001203"/>
    </source>
</evidence>
<feature type="transmembrane region" description="Helical" evidence="1">
    <location>
        <begin position="12"/>
        <end position="30"/>
    </location>
</feature>